<comment type="caution">
    <text evidence="3">The sequence shown here is derived from an EMBL/GenBank/DDBJ whole genome shotgun (WGS) entry which is preliminary data.</text>
</comment>
<accession>A0ABT2ELQ3</accession>
<protein>
    <submittedName>
        <fullName evidence="3">Membrane protease YdiL (CAAX protease family)</fullName>
    </submittedName>
</protein>
<keyword evidence="4" id="KW-1185">Reference proteome</keyword>
<feature type="transmembrane region" description="Helical" evidence="1">
    <location>
        <begin position="12"/>
        <end position="41"/>
    </location>
</feature>
<feature type="transmembrane region" description="Helical" evidence="1">
    <location>
        <begin position="61"/>
        <end position="83"/>
    </location>
</feature>
<feature type="domain" description="CAAX prenyl protease 2/Lysostaphin resistance protein A-like" evidence="2">
    <location>
        <begin position="142"/>
        <end position="235"/>
    </location>
</feature>
<dbReference type="PANTHER" id="PTHR39430:SF1">
    <property type="entry name" value="PROTEASE"/>
    <property type="match status" value="1"/>
</dbReference>
<sequence length="303" mass="33641">MDEQKQASSWSPLVRLVLFLVLAVLTGLFGAFMGVAIVWAWLSLEHGAPVELSRIPPESQFAISAAVISASYPLLVLLTFAFMRRARERSLEWFGLVREGWLKDLVGGFLLGAIFVAIMFGFYAVTGLVKFELVEEIPLKRWLVMSLWLCPLIGLTEELIFRGYLMSVAEEWKGRKFAIVFTSVLFWLAHLGQGNVHEVLGMAGALTISVTFALARYTSGGLWLPIGLHAGYDWMAFSFGGDIGLGFPALTRYQPNVPSWLVGPSGHVGVLDLAFYLALLLAIAFLLPRYWARGNAHRETTRN</sequence>
<feature type="transmembrane region" description="Helical" evidence="1">
    <location>
        <begin position="104"/>
        <end position="125"/>
    </location>
</feature>
<keyword evidence="1" id="KW-0472">Membrane</keyword>
<dbReference type="Proteomes" id="UP001204798">
    <property type="component" value="Unassembled WGS sequence"/>
</dbReference>
<keyword evidence="3" id="KW-0645">Protease</keyword>
<dbReference type="Pfam" id="PF02517">
    <property type="entry name" value="Rce1-like"/>
    <property type="match status" value="1"/>
</dbReference>
<evidence type="ECO:0000256" key="1">
    <source>
        <dbReference type="SAM" id="Phobius"/>
    </source>
</evidence>
<dbReference type="GO" id="GO:0006508">
    <property type="term" value="P:proteolysis"/>
    <property type="evidence" value="ECO:0007669"/>
    <property type="project" value="UniProtKB-KW"/>
</dbReference>
<feature type="transmembrane region" description="Helical" evidence="1">
    <location>
        <begin position="273"/>
        <end position="292"/>
    </location>
</feature>
<feature type="transmembrane region" description="Helical" evidence="1">
    <location>
        <begin position="199"/>
        <end position="219"/>
    </location>
</feature>
<keyword evidence="1" id="KW-1133">Transmembrane helix</keyword>
<evidence type="ECO:0000313" key="3">
    <source>
        <dbReference type="EMBL" id="MCS3918831.1"/>
    </source>
</evidence>
<keyword evidence="1" id="KW-0812">Transmembrane</keyword>
<gene>
    <name evidence="3" type="ORF">M2350_001231</name>
</gene>
<feature type="transmembrane region" description="Helical" evidence="1">
    <location>
        <begin position="231"/>
        <end position="253"/>
    </location>
</feature>
<dbReference type="EMBL" id="JANUCP010000002">
    <property type="protein sequence ID" value="MCS3918831.1"/>
    <property type="molecule type" value="Genomic_DNA"/>
</dbReference>
<evidence type="ECO:0000259" key="2">
    <source>
        <dbReference type="Pfam" id="PF02517"/>
    </source>
</evidence>
<dbReference type="GO" id="GO:0008233">
    <property type="term" value="F:peptidase activity"/>
    <property type="evidence" value="ECO:0007669"/>
    <property type="project" value="UniProtKB-KW"/>
</dbReference>
<keyword evidence="3" id="KW-0378">Hydrolase</keyword>
<dbReference type="InterPro" id="IPR003675">
    <property type="entry name" value="Rce1/LyrA-like_dom"/>
</dbReference>
<evidence type="ECO:0000313" key="4">
    <source>
        <dbReference type="Proteomes" id="UP001204798"/>
    </source>
</evidence>
<name>A0ABT2ELQ3_9BACT</name>
<reference evidence="3 4" key="1">
    <citation type="submission" date="2022-08" db="EMBL/GenBank/DDBJ databases">
        <title>Bacterial and archaeal communities from various locations to study Microbial Dark Matter (Phase II).</title>
        <authorList>
            <person name="Stepanauskas R."/>
        </authorList>
    </citation>
    <scope>NUCLEOTIDE SEQUENCE [LARGE SCALE GENOMIC DNA]</scope>
    <source>
        <strain evidence="3 4">PD1</strain>
    </source>
</reference>
<organism evidence="3 4">
    <name type="scientific">Candidatus Fervidibacter sacchari</name>
    <dbReference type="NCBI Taxonomy" id="1448929"/>
    <lineage>
        <taxon>Bacteria</taxon>
        <taxon>Candidatus Fervidibacterota</taxon>
        <taxon>Candidatus Fervidibacter</taxon>
    </lineage>
</organism>
<dbReference type="PANTHER" id="PTHR39430">
    <property type="entry name" value="MEMBRANE-ASSOCIATED PROTEASE-RELATED"/>
    <property type="match status" value="1"/>
</dbReference>
<feature type="transmembrane region" description="Helical" evidence="1">
    <location>
        <begin position="145"/>
        <end position="165"/>
    </location>
</feature>
<proteinExistence type="predicted"/>
<feature type="transmembrane region" description="Helical" evidence="1">
    <location>
        <begin position="177"/>
        <end position="193"/>
    </location>
</feature>
<dbReference type="RefSeq" id="WP_259094880.1">
    <property type="nucleotide sequence ID" value="NZ_CP130454.1"/>
</dbReference>